<protein>
    <submittedName>
        <fullName evidence="1">Uncharacterized protein</fullName>
    </submittedName>
</protein>
<proteinExistence type="predicted"/>
<sequence>MRSPIPREKFGPVLLPFHVLCHFLPYTQRQRNCWREEGWRSGSLFKCVSPLGSSSTPLLHPGQHHDPWWGEHLEICGEVFVVTMLGGHYGTYRVGARSVSHPAVCWGVGSVRQANSQAEKHHSGLSCPGMALRPSSEWFRVIQRKRGGSPLFLSF</sequence>
<dbReference type="AlphaFoldDB" id="A0A833Z782"/>
<gene>
    <name evidence="1" type="ORF">HJG60_008477</name>
</gene>
<name>A0A833Z782_9CHIR</name>
<reference evidence="1 2" key="1">
    <citation type="journal article" date="2020" name="Nature">
        <title>Six reference-quality genomes reveal evolution of bat adaptations.</title>
        <authorList>
            <person name="Jebb D."/>
            <person name="Huang Z."/>
            <person name="Pippel M."/>
            <person name="Hughes G.M."/>
            <person name="Lavrichenko K."/>
            <person name="Devanna P."/>
            <person name="Winkler S."/>
            <person name="Jermiin L.S."/>
            <person name="Skirmuntt E.C."/>
            <person name="Katzourakis A."/>
            <person name="Burkitt-Gray L."/>
            <person name="Ray D.A."/>
            <person name="Sullivan K.A.M."/>
            <person name="Roscito J.G."/>
            <person name="Kirilenko B.M."/>
            <person name="Davalos L.M."/>
            <person name="Corthals A.P."/>
            <person name="Power M.L."/>
            <person name="Jones G."/>
            <person name="Ransome R.D."/>
            <person name="Dechmann D.K.N."/>
            <person name="Locatelli A.G."/>
            <person name="Puechmaille S.J."/>
            <person name="Fedrigo O."/>
            <person name="Jarvis E.D."/>
            <person name="Hiller M."/>
            <person name="Vernes S.C."/>
            <person name="Myers E.W."/>
            <person name="Teeling E.C."/>
        </authorList>
    </citation>
    <scope>NUCLEOTIDE SEQUENCE [LARGE SCALE GENOMIC DNA]</scope>
    <source>
        <strain evidence="1">Bat1K_MPI-CBG_1</strain>
    </source>
</reference>
<evidence type="ECO:0000313" key="1">
    <source>
        <dbReference type="EMBL" id="KAF6086285.1"/>
    </source>
</evidence>
<comment type="caution">
    <text evidence="1">The sequence shown here is derived from an EMBL/GenBank/DDBJ whole genome shotgun (WGS) entry which is preliminary data.</text>
</comment>
<organism evidence="1 2">
    <name type="scientific">Phyllostomus discolor</name>
    <name type="common">pale spear-nosed bat</name>
    <dbReference type="NCBI Taxonomy" id="89673"/>
    <lineage>
        <taxon>Eukaryota</taxon>
        <taxon>Metazoa</taxon>
        <taxon>Chordata</taxon>
        <taxon>Craniata</taxon>
        <taxon>Vertebrata</taxon>
        <taxon>Euteleostomi</taxon>
        <taxon>Mammalia</taxon>
        <taxon>Eutheria</taxon>
        <taxon>Laurasiatheria</taxon>
        <taxon>Chiroptera</taxon>
        <taxon>Yangochiroptera</taxon>
        <taxon>Phyllostomidae</taxon>
        <taxon>Phyllostominae</taxon>
        <taxon>Phyllostomus</taxon>
    </lineage>
</organism>
<accession>A0A833Z782</accession>
<dbReference type="EMBL" id="JABVXQ010000011">
    <property type="protein sequence ID" value="KAF6086285.1"/>
    <property type="molecule type" value="Genomic_DNA"/>
</dbReference>
<dbReference type="Proteomes" id="UP000664940">
    <property type="component" value="Unassembled WGS sequence"/>
</dbReference>
<evidence type="ECO:0000313" key="2">
    <source>
        <dbReference type="Proteomes" id="UP000664940"/>
    </source>
</evidence>